<dbReference type="PANTHER" id="PTHR11276:SF28">
    <property type="entry name" value="DNA POLYMERASE LAMBDA"/>
    <property type="match status" value="1"/>
</dbReference>
<dbReference type="Gene3D" id="1.10.150.20">
    <property type="entry name" value="5' to 3' exonuclease, C-terminal subdomain"/>
    <property type="match status" value="1"/>
</dbReference>
<dbReference type="PRINTS" id="PR00870">
    <property type="entry name" value="DNAPOLXBETA"/>
</dbReference>
<dbReference type="InterPro" id="IPR029398">
    <property type="entry name" value="PolB_thumb"/>
</dbReference>
<dbReference type="Pfam" id="PF14792">
    <property type="entry name" value="DNA_pol_B_palm"/>
    <property type="match status" value="1"/>
</dbReference>
<feature type="active site" description="Nucleophile; Schiff-base intermediate with DNA; for 5'-dRP lyase activity" evidence="13">
    <location>
        <position position="105"/>
    </location>
</feature>
<evidence type="ECO:0000256" key="7">
    <source>
        <dbReference type="ARBA" id="ARBA00022723"/>
    </source>
</evidence>
<gene>
    <name evidence="16" type="ORF">BCR32DRAFT_146192</name>
</gene>
<protein>
    <recommendedName>
        <fullName evidence="14">DNA polymerase</fullName>
        <ecNumber evidence="14">2.7.7.7</ecNumber>
    </recommendedName>
</protein>
<dbReference type="InterPro" id="IPR022312">
    <property type="entry name" value="DNA_pol_X"/>
</dbReference>
<dbReference type="OrthoDB" id="205514at2759"/>
<comment type="subcellular location">
    <subcellularLocation>
        <location evidence="1 14">Nucleus</location>
    </subcellularLocation>
</comment>
<dbReference type="InterPro" id="IPR002008">
    <property type="entry name" value="DNA_pol_X_beta-like"/>
</dbReference>
<dbReference type="SUPFAM" id="SSF81301">
    <property type="entry name" value="Nucleotidyltransferase"/>
    <property type="match status" value="1"/>
</dbReference>
<name>A0A1Y1XD77_9FUNG</name>
<evidence type="ECO:0000256" key="3">
    <source>
        <dbReference type="ARBA" id="ARBA00022634"/>
    </source>
</evidence>
<dbReference type="InterPro" id="IPR002054">
    <property type="entry name" value="DNA-dir_DNA_pol_X"/>
</dbReference>
<keyword evidence="4 14" id="KW-0808">Transferase</keyword>
<comment type="function">
    <text evidence="14">DNA polymerase that functions in several pathways of DNA repair. Involved in base excision repair (BER) responsible for repair of lesions that give rise to abasic (AP) sites in DNA. Also contributes to DNA double-strand break repair by non-homologous end joining and homologous recombination. Has both template-dependent and template-independent (terminal transferase) DNA polymerase activities. Has also a 5'-deoxyribose-5-phosphate lyase (dRP lyase) activity.</text>
</comment>
<evidence type="ECO:0000313" key="16">
    <source>
        <dbReference type="EMBL" id="ORX83632.1"/>
    </source>
</evidence>
<dbReference type="AlphaFoldDB" id="A0A1Y1XD77"/>
<dbReference type="PRINTS" id="PR00869">
    <property type="entry name" value="DNAPOLX"/>
</dbReference>
<dbReference type="InterPro" id="IPR018944">
    <property type="entry name" value="DNA_pol_lambd_fingers_domain"/>
</dbReference>
<dbReference type="GO" id="GO:0006303">
    <property type="term" value="P:double-strand break repair via nonhomologous end joining"/>
    <property type="evidence" value="ECO:0007669"/>
    <property type="project" value="TreeGrafter"/>
</dbReference>
<evidence type="ECO:0000256" key="10">
    <source>
        <dbReference type="ARBA" id="ARBA00023204"/>
    </source>
</evidence>
<dbReference type="CDD" id="cd00141">
    <property type="entry name" value="NT_POLXc"/>
    <property type="match status" value="1"/>
</dbReference>
<dbReference type="SUPFAM" id="SSF81585">
    <property type="entry name" value="PsbU/PolX domain-like"/>
    <property type="match status" value="1"/>
</dbReference>
<reference evidence="16 17" key="1">
    <citation type="submission" date="2016-08" db="EMBL/GenBank/DDBJ databases">
        <title>A Parts List for Fungal Cellulosomes Revealed by Comparative Genomics.</title>
        <authorList>
            <consortium name="DOE Joint Genome Institute"/>
            <person name="Haitjema C.H."/>
            <person name="Gilmore S.P."/>
            <person name="Henske J.K."/>
            <person name="Solomon K.V."/>
            <person name="De Groot R."/>
            <person name="Kuo A."/>
            <person name="Mondo S.J."/>
            <person name="Salamov A.A."/>
            <person name="Labutti K."/>
            <person name="Zhao Z."/>
            <person name="Chiniquy J."/>
            <person name="Barry K."/>
            <person name="Brewer H.M."/>
            <person name="Purvine S.O."/>
            <person name="Wright A.T."/>
            <person name="Boxma B."/>
            <person name="Van Alen T."/>
            <person name="Hackstein J.H."/>
            <person name="Baker S.E."/>
            <person name="Grigoriev I.V."/>
            <person name="O'Malley M.A."/>
        </authorList>
    </citation>
    <scope>NUCLEOTIDE SEQUENCE [LARGE SCALE GENOMIC DNA]</scope>
    <source>
        <strain evidence="16 17">S4</strain>
    </source>
</reference>
<dbReference type="GO" id="GO:0005634">
    <property type="term" value="C:nucleus"/>
    <property type="evidence" value="ECO:0007669"/>
    <property type="project" value="UniProtKB-SubCell"/>
</dbReference>
<dbReference type="InterPro" id="IPR028207">
    <property type="entry name" value="DNA_pol_B_palm_palm"/>
</dbReference>
<organism evidence="16 17">
    <name type="scientific">Anaeromyces robustus</name>
    <dbReference type="NCBI Taxonomy" id="1754192"/>
    <lineage>
        <taxon>Eukaryota</taxon>
        <taxon>Fungi</taxon>
        <taxon>Fungi incertae sedis</taxon>
        <taxon>Chytridiomycota</taxon>
        <taxon>Chytridiomycota incertae sedis</taxon>
        <taxon>Neocallimastigomycetes</taxon>
        <taxon>Neocallimastigales</taxon>
        <taxon>Neocallimastigaceae</taxon>
        <taxon>Anaeromyces</taxon>
    </lineage>
</organism>
<keyword evidence="10 14" id="KW-0234">DNA repair</keyword>
<dbReference type="Pfam" id="PF14716">
    <property type="entry name" value="HHH_8"/>
    <property type="match status" value="1"/>
</dbReference>
<dbReference type="EC" id="2.7.7.7" evidence="14"/>
<keyword evidence="7" id="KW-0479">Metal-binding</keyword>
<reference evidence="16 17" key="2">
    <citation type="submission" date="2016-08" db="EMBL/GenBank/DDBJ databases">
        <title>Pervasive Adenine N6-methylation of Active Genes in Fungi.</title>
        <authorList>
            <consortium name="DOE Joint Genome Institute"/>
            <person name="Mondo S.J."/>
            <person name="Dannebaum R.O."/>
            <person name="Kuo R.C."/>
            <person name="Labutti K."/>
            <person name="Haridas S."/>
            <person name="Kuo A."/>
            <person name="Salamov A."/>
            <person name="Ahrendt S.R."/>
            <person name="Lipzen A."/>
            <person name="Sullivan W."/>
            <person name="Andreopoulos W.B."/>
            <person name="Clum A."/>
            <person name="Lindquist E."/>
            <person name="Daum C."/>
            <person name="Ramamoorthy G.K."/>
            <person name="Gryganskyi A."/>
            <person name="Culley D."/>
            <person name="Magnuson J.K."/>
            <person name="James T.Y."/>
            <person name="O'Malley M.A."/>
            <person name="Stajich J.E."/>
            <person name="Spatafora J.W."/>
            <person name="Visel A."/>
            <person name="Grigoriev I.V."/>
        </authorList>
    </citation>
    <scope>NUCLEOTIDE SEQUENCE [LARGE SCALE GENOMIC DNA]</scope>
    <source>
        <strain evidence="16 17">S4</strain>
    </source>
</reference>
<accession>A0A1Y1XD77</accession>
<dbReference type="InterPro" id="IPR037160">
    <property type="entry name" value="DNA_Pol_thumb_sf"/>
</dbReference>
<dbReference type="STRING" id="1754192.A0A1Y1XD77"/>
<keyword evidence="17" id="KW-1185">Reference proteome</keyword>
<dbReference type="InterPro" id="IPR027421">
    <property type="entry name" value="DNA_pol_lamdba_lyase_dom_sf"/>
</dbReference>
<evidence type="ECO:0000256" key="8">
    <source>
        <dbReference type="ARBA" id="ARBA00022763"/>
    </source>
</evidence>
<dbReference type="Pfam" id="PF10391">
    <property type="entry name" value="DNA_pol_lambd_f"/>
    <property type="match status" value="1"/>
</dbReference>
<dbReference type="Pfam" id="PF14791">
    <property type="entry name" value="DNA_pol_B_thumb"/>
    <property type="match status" value="1"/>
</dbReference>
<dbReference type="InterPro" id="IPR043519">
    <property type="entry name" value="NT_sf"/>
</dbReference>
<evidence type="ECO:0000256" key="13">
    <source>
        <dbReference type="PIRSR" id="PIRSR622312-50"/>
    </source>
</evidence>
<comment type="similarity">
    <text evidence="2 14">Belongs to the DNA polymerase type-X family.</text>
</comment>
<sequence>MLSLNKYSKDENRRNSEKYKPRKVINQDSYICMRKNSKTEKVKGPNDDIIEILTELLNYYQLIKSEWRMMSYQKAISAIKRYPNKISSYKQAKSIFGIGDGIAKKIEEIVNTGTCKKLETFKKDKMNNVLKIFIQIWGVGESTAKKWYNKGYRSIDDILKNEHLTYHQKIGIQLYNEFKERMPREEAEEISKQVQTIIQTQYDPDLQFYTMGSFRRGLPTCGDIDIIITKNDNLDPELLYDVVKILKQNGLLTHDLSFSRKNSEEHTKYMGVAQLPGHKHRRIDLLIVPWDELGAALLYFTGSDIFNRSLRLLARKKGWRLNQRGLYANVLRNTDASKITSGVLIASKTEKEIFDALEVPYCEPKDRDA</sequence>
<dbReference type="Gene3D" id="1.10.150.110">
    <property type="entry name" value="DNA polymerase beta, N-terminal domain-like"/>
    <property type="match status" value="1"/>
</dbReference>
<evidence type="ECO:0000256" key="1">
    <source>
        <dbReference type="ARBA" id="ARBA00004123"/>
    </source>
</evidence>
<dbReference type="FunFam" id="1.10.150.110:FF:000005">
    <property type="entry name" value="DNA polymerase POL4"/>
    <property type="match status" value="1"/>
</dbReference>
<evidence type="ECO:0000256" key="14">
    <source>
        <dbReference type="RuleBase" id="RU366014"/>
    </source>
</evidence>
<evidence type="ECO:0000256" key="2">
    <source>
        <dbReference type="ARBA" id="ARBA00008323"/>
    </source>
</evidence>
<dbReference type="SUPFAM" id="SSF47802">
    <property type="entry name" value="DNA polymerase beta, N-terminal domain-like"/>
    <property type="match status" value="1"/>
</dbReference>
<evidence type="ECO:0000256" key="6">
    <source>
        <dbReference type="ARBA" id="ARBA00022705"/>
    </source>
</evidence>
<comment type="caution">
    <text evidence="16">The sequence shown here is derived from an EMBL/GenBank/DDBJ whole genome shotgun (WGS) entry which is preliminary data.</text>
</comment>
<dbReference type="InterPro" id="IPR010996">
    <property type="entry name" value="HHH_MUS81"/>
</dbReference>
<evidence type="ECO:0000256" key="11">
    <source>
        <dbReference type="ARBA" id="ARBA00023242"/>
    </source>
</evidence>
<evidence type="ECO:0000256" key="4">
    <source>
        <dbReference type="ARBA" id="ARBA00022679"/>
    </source>
</evidence>
<keyword evidence="9 14" id="KW-0239">DNA-directed DNA polymerase</keyword>
<dbReference type="SMART" id="SM00483">
    <property type="entry name" value="POLXc"/>
    <property type="match status" value="1"/>
</dbReference>
<dbReference type="Proteomes" id="UP000193944">
    <property type="component" value="Unassembled WGS sequence"/>
</dbReference>
<evidence type="ECO:0000259" key="15">
    <source>
        <dbReference type="SMART" id="SM00483"/>
    </source>
</evidence>
<dbReference type="GO" id="GO:0003887">
    <property type="term" value="F:DNA-directed DNA polymerase activity"/>
    <property type="evidence" value="ECO:0007669"/>
    <property type="project" value="UniProtKB-UniRule"/>
</dbReference>
<dbReference type="PANTHER" id="PTHR11276">
    <property type="entry name" value="DNA POLYMERASE TYPE-X FAMILY MEMBER"/>
    <property type="match status" value="1"/>
</dbReference>
<feature type="domain" description="DNA-directed DNA polymerase X" evidence="15">
    <location>
        <begin position="44"/>
        <end position="368"/>
    </location>
</feature>
<evidence type="ECO:0000256" key="9">
    <source>
        <dbReference type="ARBA" id="ARBA00022932"/>
    </source>
</evidence>
<keyword evidence="3" id="KW-0237">DNA synthesis</keyword>
<dbReference type="FunFam" id="3.30.210.10:FF:000002">
    <property type="entry name" value="DNA polymerase"/>
    <property type="match status" value="1"/>
</dbReference>
<keyword evidence="11 14" id="KW-0539">Nucleus</keyword>
<evidence type="ECO:0000256" key="5">
    <source>
        <dbReference type="ARBA" id="ARBA00022695"/>
    </source>
</evidence>
<dbReference type="Gene3D" id="3.30.210.10">
    <property type="entry name" value="DNA polymerase, thumb domain"/>
    <property type="match status" value="1"/>
</dbReference>
<proteinExistence type="inferred from homology"/>
<keyword evidence="8 14" id="KW-0227">DNA damage</keyword>
<keyword evidence="5 14" id="KW-0548">Nucleotidyltransferase</keyword>
<dbReference type="Gene3D" id="3.30.460.10">
    <property type="entry name" value="Beta Polymerase, domain 2"/>
    <property type="match status" value="1"/>
</dbReference>
<comment type="catalytic activity">
    <reaction evidence="12 14">
        <text>DNA(n) + a 2'-deoxyribonucleoside 5'-triphosphate = DNA(n+1) + diphosphate</text>
        <dbReference type="Rhea" id="RHEA:22508"/>
        <dbReference type="Rhea" id="RHEA-COMP:17339"/>
        <dbReference type="Rhea" id="RHEA-COMP:17340"/>
        <dbReference type="ChEBI" id="CHEBI:33019"/>
        <dbReference type="ChEBI" id="CHEBI:61560"/>
        <dbReference type="ChEBI" id="CHEBI:173112"/>
        <dbReference type="EC" id="2.7.7.7"/>
    </reaction>
</comment>
<evidence type="ECO:0000256" key="12">
    <source>
        <dbReference type="ARBA" id="ARBA00049244"/>
    </source>
</evidence>
<dbReference type="GO" id="GO:0046872">
    <property type="term" value="F:metal ion binding"/>
    <property type="evidence" value="ECO:0007669"/>
    <property type="project" value="UniProtKB-UniRule"/>
</dbReference>
<evidence type="ECO:0000313" key="17">
    <source>
        <dbReference type="Proteomes" id="UP000193944"/>
    </source>
</evidence>
<dbReference type="GO" id="GO:0003677">
    <property type="term" value="F:DNA binding"/>
    <property type="evidence" value="ECO:0007669"/>
    <property type="project" value="UniProtKB-UniRule"/>
</dbReference>
<keyword evidence="6" id="KW-0235">DNA replication</keyword>
<dbReference type="EMBL" id="MCFG01000069">
    <property type="protein sequence ID" value="ORX83632.1"/>
    <property type="molecule type" value="Genomic_DNA"/>
</dbReference>
<dbReference type="FunFam" id="1.10.150.20:FF:000010">
    <property type="entry name" value="DNA polymerase lambda"/>
    <property type="match status" value="1"/>
</dbReference>